<dbReference type="Proteomes" id="UP000010799">
    <property type="component" value="Chromosome"/>
</dbReference>
<gene>
    <name evidence="2" type="ordered locus">B488_07850</name>
</gene>
<protein>
    <submittedName>
        <fullName evidence="2">Uncharacterized protein</fullName>
    </submittedName>
</protein>
<dbReference type="eggNOG" id="ENOG5033JEU">
    <property type="taxonomic scope" value="Bacteria"/>
</dbReference>
<dbReference type="HOGENOM" id="CLU_2423378_0_0_5"/>
<dbReference type="STRING" id="1215343.B488_07850"/>
<dbReference type="AlphaFoldDB" id="L0EUY9"/>
<reference evidence="2 3" key="1">
    <citation type="journal article" date="2012" name="Stand. Genomic Sci.">
        <title>Complete genome sequence of Liberibacter crescens BT-1.</title>
        <authorList>
            <person name="Leonard M.T."/>
            <person name="Fagen J.R."/>
            <person name="Davis-Richardson A.G."/>
            <person name="Davis M.J."/>
            <person name="Triplett E.W."/>
        </authorList>
    </citation>
    <scope>NUCLEOTIDE SEQUENCE [LARGE SCALE GENOMIC DNA]</scope>
    <source>
        <strain evidence="2 3">BT-1</strain>
    </source>
</reference>
<keyword evidence="3" id="KW-1185">Reference proteome</keyword>
<evidence type="ECO:0000313" key="3">
    <source>
        <dbReference type="Proteomes" id="UP000010799"/>
    </source>
</evidence>
<feature type="region of interest" description="Disordered" evidence="1">
    <location>
        <begin position="72"/>
        <end position="91"/>
    </location>
</feature>
<dbReference type="EMBL" id="CP003789">
    <property type="protein sequence ID" value="AGA64777.1"/>
    <property type="molecule type" value="Genomic_DNA"/>
</dbReference>
<evidence type="ECO:0000256" key="1">
    <source>
        <dbReference type="SAM" id="MobiDB-lite"/>
    </source>
</evidence>
<organism evidence="2 3">
    <name type="scientific">Liberibacter crescens (strain BT-1)</name>
    <dbReference type="NCBI Taxonomy" id="1215343"/>
    <lineage>
        <taxon>Bacteria</taxon>
        <taxon>Pseudomonadati</taxon>
        <taxon>Pseudomonadota</taxon>
        <taxon>Alphaproteobacteria</taxon>
        <taxon>Hyphomicrobiales</taxon>
        <taxon>Rhizobiaceae</taxon>
        <taxon>Liberibacter</taxon>
    </lineage>
</organism>
<proteinExistence type="predicted"/>
<accession>L0EUY9</accession>
<name>L0EUY9_LIBCB</name>
<dbReference type="PATRIC" id="fig|1215343.11.peg.807"/>
<sequence length="91" mass="10342">MTADFSQHGVETIRKIREEKPEQYLRLVSLTLNQENISNDRTKTDDMDHLTDKQLLELIDALEEEMRLFTGAEKESRAAGSLETTLSSSTA</sequence>
<evidence type="ECO:0000313" key="2">
    <source>
        <dbReference type="EMBL" id="AGA64777.1"/>
    </source>
</evidence>
<dbReference type="KEGG" id="lcc:B488_07850"/>
<feature type="compositionally biased region" description="Polar residues" evidence="1">
    <location>
        <begin position="82"/>
        <end position="91"/>
    </location>
</feature>